<evidence type="ECO:0000313" key="2">
    <source>
        <dbReference type="Proteomes" id="UP000262172"/>
    </source>
</evidence>
<evidence type="ECO:0008006" key="3">
    <source>
        <dbReference type="Google" id="ProtNLM"/>
    </source>
</evidence>
<proteinExistence type="predicted"/>
<protein>
    <recommendedName>
        <fullName evidence="3">Nucleotidyl transferase AbiEii/AbiGii toxin family protein</fullName>
    </recommendedName>
</protein>
<dbReference type="AlphaFoldDB" id="A0A371NXY2"/>
<reference evidence="1 2" key="1">
    <citation type="submission" date="2018-08" db="EMBL/GenBank/DDBJ databases">
        <title>Isolation, diversity and antifungal activity of Actinobacteria from cow dung.</title>
        <authorList>
            <person name="Ling L."/>
        </authorList>
    </citation>
    <scope>NUCLEOTIDE SEQUENCE [LARGE SCALE GENOMIC DNA]</scope>
    <source>
        <strain evidence="1 2">NEAU-LLE</strain>
    </source>
</reference>
<dbReference type="EMBL" id="QUAB01000013">
    <property type="protein sequence ID" value="REJ08038.1"/>
    <property type="molecule type" value="Genomic_DNA"/>
</dbReference>
<name>A0A371NXY2_9MICO</name>
<gene>
    <name evidence="1" type="ORF">DY023_01880</name>
</gene>
<accession>A0A371NXY2</accession>
<keyword evidence="2" id="KW-1185">Reference proteome</keyword>
<organism evidence="1 2">
    <name type="scientific">Microbacterium bovistercoris</name>
    <dbReference type="NCBI Taxonomy" id="2293570"/>
    <lineage>
        <taxon>Bacteria</taxon>
        <taxon>Bacillati</taxon>
        <taxon>Actinomycetota</taxon>
        <taxon>Actinomycetes</taxon>
        <taxon>Micrococcales</taxon>
        <taxon>Microbacteriaceae</taxon>
        <taxon>Microbacterium</taxon>
    </lineage>
</organism>
<comment type="caution">
    <text evidence="1">The sequence shown here is derived from an EMBL/GenBank/DDBJ whole genome shotgun (WGS) entry which is preliminary data.</text>
</comment>
<dbReference type="Proteomes" id="UP000262172">
    <property type="component" value="Unassembled WGS sequence"/>
</dbReference>
<sequence>MLDYLGEELDPSILIGGWATHLRVGGEISYDIDFIVTTDSRHRIPQVLPDATDNTVHQGRKFTGELEGVHLDIYVPHESQLGMHLRLKVEVLAKYVDDKIAPPWLLLTIEAHAVTKLAALLDRPHSEKGAKDARELLALLKKGVDAEVALRILAEATAGSVADIPQYVVEMFRLIHDLAKPSKDDQKTLAALRRAWVQESLVYGQQAGPATRSL</sequence>
<evidence type="ECO:0000313" key="1">
    <source>
        <dbReference type="EMBL" id="REJ08038.1"/>
    </source>
</evidence>